<organism evidence="2 3">
    <name type="scientific">Kribbella lupini</name>
    <dbReference type="NCBI Taxonomy" id="291602"/>
    <lineage>
        <taxon>Bacteria</taxon>
        <taxon>Bacillati</taxon>
        <taxon>Actinomycetota</taxon>
        <taxon>Actinomycetes</taxon>
        <taxon>Propionibacteriales</taxon>
        <taxon>Kribbellaceae</taxon>
        <taxon>Kribbella</taxon>
    </lineage>
</organism>
<feature type="transmembrane region" description="Helical" evidence="1">
    <location>
        <begin position="519"/>
        <end position="536"/>
    </location>
</feature>
<keyword evidence="1" id="KW-0812">Transmembrane</keyword>
<feature type="transmembrane region" description="Helical" evidence="1">
    <location>
        <begin position="424"/>
        <end position="445"/>
    </location>
</feature>
<feature type="transmembrane region" description="Helical" evidence="1">
    <location>
        <begin position="194"/>
        <end position="213"/>
    </location>
</feature>
<protein>
    <recommendedName>
        <fullName evidence="4">4-amino-4-deoxy-L-arabinose transferase-like glycosyltransferase</fullName>
    </recommendedName>
</protein>
<feature type="transmembrane region" description="Helical" evidence="1">
    <location>
        <begin position="51"/>
        <end position="72"/>
    </location>
</feature>
<feature type="transmembrane region" description="Helical" evidence="1">
    <location>
        <begin position="78"/>
        <end position="94"/>
    </location>
</feature>
<keyword evidence="1" id="KW-1133">Transmembrane helix</keyword>
<evidence type="ECO:0008006" key="4">
    <source>
        <dbReference type="Google" id="ProtNLM"/>
    </source>
</evidence>
<feature type="transmembrane region" description="Helical" evidence="1">
    <location>
        <begin position="218"/>
        <end position="236"/>
    </location>
</feature>
<dbReference type="EMBL" id="BAAANC010000003">
    <property type="protein sequence ID" value="GAA1549854.1"/>
    <property type="molecule type" value="Genomic_DNA"/>
</dbReference>
<feature type="transmembrane region" description="Helical" evidence="1">
    <location>
        <begin position="256"/>
        <end position="273"/>
    </location>
</feature>
<comment type="caution">
    <text evidence="2">The sequence shown here is derived from an EMBL/GenBank/DDBJ whole genome shotgun (WGS) entry which is preliminary data.</text>
</comment>
<gene>
    <name evidence="2" type="ORF">GCM10009741_62630</name>
</gene>
<name>A0ABN2C1W5_9ACTN</name>
<evidence type="ECO:0000313" key="3">
    <source>
        <dbReference type="Proteomes" id="UP001500363"/>
    </source>
</evidence>
<feature type="transmembrane region" description="Helical" evidence="1">
    <location>
        <begin position="20"/>
        <end position="39"/>
    </location>
</feature>
<sequence>MPLVVIVLLDDLGHPADATARYLAAWCVLVLLPGTLLWRTLTGGRSWAQDLGFGSVLGLAWALGVWAVFTGLGYPRQQWMATVGLVIALLPLLRRRSPEPITWLPVMVLGLVLAAVRVFVELLRLTPLPPAPFGRHQDLWFQLGLVHALERHVVPPDLSAAGEPLIYHWFTNALMAAHGQVSGVGAPEVLLHQWPMTMALTFVLAGWAAGELLSGTRWAGPVAGLVSGVFAGGLRLTDEPGVDMAGALSIQGPTGTLAAVVMLGLVGPTVLILRRQAGKGTWIALVMLLALACGTKPTLLPIMAVGCAVAGVACWLVDRRFPLRVVVLGLLCAGLFLAGASTLTGSTGGSRIQFLAALRVLPYYGVVTGDRSFPTYGGVVVPGIADGGLWPFAAVLVAWYCVLSLPRLLAVVGVMLHPTRRDPAYWWAAACVVTGAAITLVFSHTGYSEYHFLRTVIHLGPVVVVAFVARVLGEEVRHRKVWMPLAISLAGGIGTAVVLKQVWPAVVVSNQKEAALDLLGPAGVLVVAAGVSMLVIRRVVAPRHWPRALVVYATCFIAASSLPAQSTYLAVASYGAVVDRPFGTGQGTRIYLTRAEQEAMLWLHEHAGPDDVAVSNVFCMPTRYRPGCPNDAYWVSGLSGVQQYLGGWAYAPENLAATHHTRSYLSLPPPWPDRLQESLDAVRRPTAELLSQLHNEKGVDWIVADLRAGPVSPALERLAVPAYANSDVRIYRLR</sequence>
<feature type="transmembrane region" description="Helical" evidence="1">
    <location>
        <begin position="389"/>
        <end position="412"/>
    </location>
</feature>
<dbReference type="Proteomes" id="UP001500363">
    <property type="component" value="Unassembled WGS sequence"/>
</dbReference>
<keyword evidence="3" id="KW-1185">Reference proteome</keyword>
<feature type="transmembrane region" description="Helical" evidence="1">
    <location>
        <begin position="321"/>
        <end position="340"/>
    </location>
</feature>
<feature type="transmembrane region" description="Helical" evidence="1">
    <location>
        <begin position="451"/>
        <end position="469"/>
    </location>
</feature>
<keyword evidence="1" id="KW-0472">Membrane</keyword>
<evidence type="ECO:0000313" key="2">
    <source>
        <dbReference type="EMBL" id="GAA1549854.1"/>
    </source>
</evidence>
<feature type="transmembrane region" description="Helical" evidence="1">
    <location>
        <begin position="285"/>
        <end position="315"/>
    </location>
</feature>
<evidence type="ECO:0000256" key="1">
    <source>
        <dbReference type="SAM" id="Phobius"/>
    </source>
</evidence>
<feature type="transmembrane region" description="Helical" evidence="1">
    <location>
        <begin position="101"/>
        <end position="120"/>
    </location>
</feature>
<proteinExistence type="predicted"/>
<feature type="transmembrane region" description="Helical" evidence="1">
    <location>
        <begin position="481"/>
        <end position="499"/>
    </location>
</feature>
<accession>A0ABN2C1W5</accession>
<feature type="transmembrane region" description="Helical" evidence="1">
    <location>
        <begin position="352"/>
        <end position="369"/>
    </location>
</feature>
<reference evidence="2 3" key="1">
    <citation type="journal article" date="2019" name="Int. J. Syst. Evol. Microbiol.">
        <title>The Global Catalogue of Microorganisms (GCM) 10K type strain sequencing project: providing services to taxonomists for standard genome sequencing and annotation.</title>
        <authorList>
            <consortium name="The Broad Institute Genomics Platform"/>
            <consortium name="The Broad Institute Genome Sequencing Center for Infectious Disease"/>
            <person name="Wu L."/>
            <person name="Ma J."/>
        </authorList>
    </citation>
    <scope>NUCLEOTIDE SEQUENCE [LARGE SCALE GENOMIC DNA]</scope>
    <source>
        <strain evidence="2 3">JCM 14303</strain>
    </source>
</reference>
<feature type="transmembrane region" description="Helical" evidence="1">
    <location>
        <begin position="548"/>
        <end position="571"/>
    </location>
</feature>